<protein>
    <submittedName>
        <fullName evidence="1">Uncharacterized protein</fullName>
    </submittedName>
</protein>
<accession>A0AAN7LHU7</accession>
<dbReference type="Proteomes" id="UP001346149">
    <property type="component" value="Unassembled WGS sequence"/>
</dbReference>
<reference evidence="1 2" key="1">
    <citation type="journal article" date="2023" name="Hortic Res">
        <title>Pangenome of water caltrop reveals structural variations and asymmetric subgenome divergence after allopolyploidization.</title>
        <authorList>
            <person name="Zhang X."/>
            <person name="Chen Y."/>
            <person name="Wang L."/>
            <person name="Yuan Y."/>
            <person name="Fang M."/>
            <person name="Shi L."/>
            <person name="Lu R."/>
            <person name="Comes H.P."/>
            <person name="Ma Y."/>
            <person name="Chen Y."/>
            <person name="Huang G."/>
            <person name="Zhou Y."/>
            <person name="Zheng Z."/>
            <person name="Qiu Y."/>
        </authorList>
    </citation>
    <scope>NUCLEOTIDE SEQUENCE [LARGE SCALE GENOMIC DNA]</scope>
    <source>
        <strain evidence="1">F231</strain>
    </source>
</reference>
<comment type="caution">
    <text evidence="1">The sequence shown here is derived from an EMBL/GenBank/DDBJ whole genome shotgun (WGS) entry which is preliminary data.</text>
</comment>
<sequence length="122" mass="13964">MEYRGGLAVAVLSEFFETASLRIWRFHEEERSCVQTAAMPPSMSHEFYGKKMDINCVGSDRVLIFLSYGDDFRYILFDIAAKEWVELPQCHVNGIILEFISAFSFQPRINLLCEISSTATLP</sequence>
<organism evidence="1 2">
    <name type="scientific">Trapa natans</name>
    <name type="common">Water chestnut</name>
    <dbReference type="NCBI Taxonomy" id="22666"/>
    <lineage>
        <taxon>Eukaryota</taxon>
        <taxon>Viridiplantae</taxon>
        <taxon>Streptophyta</taxon>
        <taxon>Embryophyta</taxon>
        <taxon>Tracheophyta</taxon>
        <taxon>Spermatophyta</taxon>
        <taxon>Magnoliopsida</taxon>
        <taxon>eudicotyledons</taxon>
        <taxon>Gunneridae</taxon>
        <taxon>Pentapetalae</taxon>
        <taxon>rosids</taxon>
        <taxon>malvids</taxon>
        <taxon>Myrtales</taxon>
        <taxon>Lythraceae</taxon>
        <taxon>Trapa</taxon>
    </lineage>
</organism>
<gene>
    <name evidence="1" type="ORF">SAY86_001633</name>
</gene>
<dbReference type="EMBL" id="JAXQNO010000013">
    <property type="protein sequence ID" value="KAK4784944.1"/>
    <property type="molecule type" value="Genomic_DNA"/>
</dbReference>
<proteinExistence type="predicted"/>
<keyword evidence="2" id="KW-1185">Reference proteome</keyword>
<evidence type="ECO:0000313" key="2">
    <source>
        <dbReference type="Proteomes" id="UP001346149"/>
    </source>
</evidence>
<dbReference type="AlphaFoldDB" id="A0AAN7LHU7"/>
<evidence type="ECO:0000313" key="1">
    <source>
        <dbReference type="EMBL" id="KAK4784944.1"/>
    </source>
</evidence>
<name>A0AAN7LHU7_TRANT</name>